<dbReference type="InterPro" id="IPR001537">
    <property type="entry name" value="SpoU_MeTrfase"/>
</dbReference>
<dbReference type="InterPro" id="IPR029064">
    <property type="entry name" value="Ribosomal_eL30-like_sf"/>
</dbReference>
<evidence type="ECO:0000256" key="3">
    <source>
        <dbReference type="ARBA" id="ARBA00022552"/>
    </source>
</evidence>
<comment type="caution">
    <text evidence="12">The sequence shown here is derived from an EMBL/GenBank/DDBJ whole genome shotgun (WGS) entry which is preliminary data.</text>
</comment>
<accession>A0AAD7W092</accession>
<organism evidence="12 13">
    <name type="scientific">Aldrovandia affinis</name>
    <dbReference type="NCBI Taxonomy" id="143900"/>
    <lineage>
        <taxon>Eukaryota</taxon>
        <taxon>Metazoa</taxon>
        <taxon>Chordata</taxon>
        <taxon>Craniata</taxon>
        <taxon>Vertebrata</taxon>
        <taxon>Euteleostomi</taxon>
        <taxon>Actinopterygii</taxon>
        <taxon>Neopterygii</taxon>
        <taxon>Teleostei</taxon>
        <taxon>Notacanthiformes</taxon>
        <taxon>Halosauridae</taxon>
        <taxon>Aldrovandia</taxon>
    </lineage>
</organism>
<proteinExistence type="inferred from homology"/>
<keyword evidence="13" id="KW-1185">Reference proteome</keyword>
<dbReference type="InterPro" id="IPR029026">
    <property type="entry name" value="tRNA_m1G_MTases_N"/>
</dbReference>
<dbReference type="SUPFAM" id="SSF55315">
    <property type="entry name" value="L30e-like"/>
    <property type="match status" value="1"/>
</dbReference>
<evidence type="ECO:0000256" key="6">
    <source>
        <dbReference type="ARBA" id="ARBA00022691"/>
    </source>
</evidence>
<keyword evidence="7" id="KW-0809">Transit peptide</keyword>
<dbReference type="EMBL" id="JAINUG010000542">
    <property type="protein sequence ID" value="KAJ8366803.1"/>
    <property type="molecule type" value="Genomic_DNA"/>
</dbReference>
<dbReference type="Gene3D" id="3.30.1330.30">
    <property type="match status" value="1"/>
</dbReference>
<evidence type="ECO:0000256" key="7">
    <source>
        <dbReference type="ARBA" id="ARBA00022946"/>
    </source>
</evidence>
<keyword evidence="3" id="KW-0698">rRNA processing</keyword>
<feature type="region of interest" description="Disordered" evidence="10">
    <location>
        <begin position="47"/>
        <end position="140"/>
    </location>
</feature>
<evidence type="ECO:0000256" key="1">
    <source>
        <dbReference type="ARBA" id="ARBA00004173"/>
    </source>
</evidence>
<dbReference type="InterPro" id="IPR047261">
    <property type="entry name" value="MRM1_MeTrfase_dom"/>
</dbReference>
<keyword evidence="8" id="KW-0496">Mitochondrion</keyword>
<evidence type="ECO:0000256" key="8">
    <source>
        <dbReference type="ARBA" id="ARBA00023128"/>
    </source>
</evidence>
<dbReference type="Pfam" id="PF00588">
    <property type="entry name" value="SpoU_methylase"/>
    <property type="match status" value="1"/>
</dbReference>
<dbReference type="AlphaFoldDB" id="A0AAD7W092"/>
<evidence type="ECO:0000313" key="12">
    <source>
        <dbReference type="EMBL" id="KAJ8366803.1"/>
    </source>
</evidence>
<keyword evidence="6" id="KW-0949">S-adenosyl-L-methionine</keyword>
<evidence type="ECO:0000259" key="11">
    <source>
        <dbReference type="SMART" id="SM00967"/>
    </source>
</evidence>
<evidence type="ECO:0000256" key="2">
    <source>
        <dbReference type="ARBA" id="ARBA00007228"/>
    </source>
</evidence>
<gene>
    <name evidence="12" type="ORF">AAFF_G00342110</name>
</gene>
<evidence type="ECO:0000256" key="5">
    <source>
        <dbReference type="ARBA" id="ARBA00022679"/>
    </source>
</evidence>
<keyword evidence="5" id="KW-0808">Transferase</keyword>
<dbReference type="PANTHER" id="PTHR46103:SF1">
    <property type="entry name" value="RRNA METHYLTRANSFERASE 1, MITOCHONDRIAL"/>
    <property type="match status" value="1"/>
</dbReference>
<dbReference type="Gene3D" id="3.40.1280.10">
    <property type="match status" value="1"/>
</dbReference>
<protein>
    <recommendedName>
        <fullName evidence="9">rRNA methyltransferase 1, mitochondrial</fullName>
    </recommendedName>
</protein>
<dbReference type="InterPro" id="IPR013123">
    <property type="entry name" value="SpoU_subst-bd"/>
</dbReference>
<dbReference type="CDD" id="cd18105">
    <property type="entry name" value="SpoU-like_MRM1"/>
    <property type="match status" value="1"/>
</dbReference>
<feature type="compositionally biased region" description="Basic and acidic residues" evidence="10">
    <location>
        <begin position="100"/>
        <end position="128"/>
    </location>
</feature>
<comment type="similarity">
    <text evidence="2">Belongs to the class IV-like SAM-binding methyltransferase superfamily. RNA methyltransferase TrmH family.</text>
</comment>
<sequence length="407" mass="44002">MRLLQWAYRCAGQMYYTRDAILKSGIGGCPQRRPYRYSVTLFYSGDHSSRPAGTRWRGALDSHTSSSSRAGRAASVSKPGVSDCSKANATQRHPYNSEGQGKRVRSEPRLRPDSRLSAELQRLSRDDFQQDEEGGEVERGRAAVGQRMELLFGAAPCLLALTQGRRTLHRLFVKESSAPQRPVVKQACEEARRQLVPIQPVGKKDLDRLCSGHVHQGLCLEAGPLKYLTDEGAAGTDGDSAGAPLWLVLEGVQDPMNLGAILRSAYFLGVDRIASSIRNSCPLTPVVSKASSGVMEIVGVYSYDNLADMLKVKVSQGWQVVGTVGAAEAGVDVPVLPCSDFHLTTPTLLLIGGESAGLSPELRQLCHTLLTIAPCRDLHPAVESLNVSVATGILIHSLLSSRTTECR</sequence>
<evidence type="ECO:0000256" key="9">
    <source>
        <dbReference type="ARBA" id="ARBA00034881"/>
    </source>
</evidence>
<dbReference type="Proteomes" id="UP001221898">
    <property type="component" value="Unassembled WGS sequence"/>
</dbReference>
<dbReference type="InterPro" id="IPR029028">
    <property type="entry name" value="Alpha/beta_knot_MTases"/>
</dbReference>
<feature type="compositionally biased region" description="Polar residues" evidence="10">
    <location>
        <begin position="85"/>
        <end position="99"/>
    </location>
</feature>
<dbReference type="GO" id="GO:0003723">
    <property type="term" value="F:RNA binding"/>
    <property type="evidence" value="ECO:0007669"/>
    <property type="project" value="InterPro"/>
</dbReference>
<feature type="compositionally biased region" description="Low complexity" evidence="10">
    <location>
        <begin position="65"/>
        <end position="77"/>
    </location>
</feature>
<comment type="subcellular location">
    <subcellularLocation>
        <location evidence="1">Mitochondrion</location>
    </subcellularLocation>
</comment>
<dbReference type="GO" id="GO:0005739">
    <property type="term" value="C:mitochondrion"/>
    <property type="evidence" value="ECO:0007669"/>
    <property type="project" value="UniProtKB-SubCell"/>
</dbReference>
<dbReference type="SMART" id="SM00967">
    <property type="entry name" value="SpoU_sub_bind"/>
    <property type="match status" value="1"/>
</dbReference>
<dbReference type="SUPFAM" id="SSF75217">
    <property type="entry name" value="alpha/beta knot"/>
    <property type="match status" value="1"/>
</dbReference>
<keyword evidence="4" id="KW-0489">Methyltransferase</keyword>
<reference evidence="12" key="1">
    <citation type="journal article" date="2023" name="Science">
        <title>Genome structures resolve the early diversification of teleost fishes.</title>
        <authorList>
            <person name="Parey E."/>
            <person name="Louis A."/>
            <person name="Montfort J."/>
            <person name="Bouchez O."/>
            <person name="Roques C."/>
            <person name="Iampietro C."/>
            <person name="Lluch J."/>
            <person name="Castinel A."/>
            <person name="Donnadieu C."/>
            <person name="Desvignes T."/>
            <person name="Floi Bucao C."/>
            <person name="Jouanno E."/>
            <person name="Wen M."/>
            <person name="Mejri S."/>
            <person name="Dirks R."/>
            <person name="Jansen H."/>
            <person name="Henkel C."/>
            <person name="Chen W.J."/>
            <person name="Zahm M."/>
            <person name="Cabau C."/>
            <person name="Klopp C."/>
            <person name="Thompson A.W."/>
            <person name="Robinson-Rechavi M."/>
            <person name="Braasch I."/>
            <person name="Lecointre G."/>
            <person name="Bobe J."/>
            <person name="Postlethwait J.H."/>
            <person name="Berthelot C."/>
            <person name="Roest Crollius H."/>
            <person name="Guiguen Y."/>
        </authorList>
    </citation>
    <scope>NUCLEOTIDE SEQUENCE</scope>
    <source>
        <strain evidence="12">NC1722</strain>
    </source>
</reference>
<dbReference type="Pfam" id="PF08032">
    <property type="entry name" value="SpoU_sub_bind"/>
    <property type="match status" value="1"/>
</dbReference>
<dbReference type="PANTHER" id="PTHR46103">
    <property type="entry name" value="RRNA METHYLTRANSFERASE 1, MITOCHONDRIAL"/>
    <property type="match status" value="1"/>
</dbReference>
<feature type="domain" description="RNA 2-O ribose methyltransferase substrate binding" evidence="11">
    <location>
        <begin position="150"/>
        <end position="228"/>
    </location>
</feature>
<name>A0AAD7W092_9TELE</name>
<dbReference type="GO" id="GO:0016435">
    <property type="term" value="F:rRNA (guanine) methyltransferase activity"/>
    <property type="evidence" value="ECO:0007669"/>
    <property type="project" value="TreeGrafter"/>
</dbReference>
<evidence type="ECO:0000313" key="13">
    <source>
        <dbReference type="Proteomes" id="UP001221898"/>
    </source>
</evidence>
<dbReference type="InterPro" id="IPR047182">
    <property type="entry name" value="MRM1"/>
</dbReference>
<evidence type="ECO:0000256" key="4">
    <source>
        <dbReference type="ARBA" id="ARBA00022603"/>
    </source>
</evidence>
<evidence type="ECO:0000256" key="10">
    <source>
        <dbReference type="SAM" id="MobiDB-lite"/>
    </source>
</evidence>